<protein>
    <submittedName>
        <fullName evidence="7">Polyprenyl synthetase family protein</fullName>
    </submittedName>
</protein>
<keyword evidence="4" id="KW-0479">Metal-binding</keyword>
<dbReference type="PROSITE" id="PS00444">
    <property type="entry name" value="POLYPRENYL_SYNTHASE_2"/>
    <property type="match status" value="1"/>
</dbReference>
<dbReference type="Pfam" id="PF00348">
    <property type="entry name" value="polyprenyl_synt"/>
    <property type="match status" value="1"/>
</dbReference>
<dbReference type="InterPro" id="IPR000092">
    <property type="entry name" value="Polyprenyl_synt"/>
</dbReference>
<evidence type="ECO:0000256" key="2">
    <source>
        <dbReference type="ARBA" id="ARBA00006706"/>
    </source>
</evidence>
<evidence type="ECO:0000256" key="3">
    <source>
        <dbReference type="ARBA" id="ARBA00022679"/>
    </source>
</evidence>
<proteinExistence type="inferred from homology"/>
<name>A0ABS5U0P0_9CELL</name>
<accession>A0ABS5U0P0</accession>
<dbReference type="Gene3D" id="1.10.600.10">
    <property type="entry name" value="Farnesyl Diphosphate Synthase"/>
    <property type="match status" value="1"/>
</dbReference>
<reference evidence="7 8" key="1">
    <citation type="submission" date="2021-05" db="EMBL/GenBank/DDBJ databases">
        <title>Description of Cellulomonas sp. DKR-3 sp. nov.</title>
        <authorList>
            <person name="Dahal R.H."/>
            <person name="Chaudhary D.K."/>
        </authorList>
    </citation>
    <scope>NUCLEOTIDE SEQUENCE [LARGE SCALE GENOMIC DNA]</scope>
    <source>
        <strain evidence="7 8">DKR-3</strain>
    </source>
</reference>
<dbReference type="EMBL" id="JAHBOH010000001">
    <property type="protein sequence ID" value="MBT0994959.1"/>
    <property type="molecule type" value="Genomic_DNA"/>
</dbReference>
<dbReference type="Proteomes" id="UP000722125">
    <property type="component" value="Unassembled WGS sequence"/>
</dbReference>
<dbReference type="InterPro" id="IPR033749">
    <property type="entry name" value="Polyprenyl_synt_CS"/>
</dbReference>
<dbReference type="InterPro" id="IPR008949">
    <property type="entry name" value="Isoprenoid_synthase_dom_sf"/>
</dbReference>
<evidence type="ECO:0000256" key="6">
    <source>
        <dbReference type="RuleBase" id="RU004466"/>
    </source>
</evidence>
<evidence type="ECO:0000256" key="4">
    <source>
        <dbReference type="ARBA" id="ARBA00022723"/>
    </source>
</evidence>
<dbReference type="SUPFAM" id="SSF48576">
    <property type="entry name" value="Terpenoid synthases"/>
    <property type="match status" value="1"/>
</dbReference>
<keyword evidence="3 6" id="KW-0808">Transferase</keyword>
<dbReference type="PROSITE" id="PS00723">
    <property type="entry name" value="POLYPRENYL_SYNTHASE_1"/>
    <property type="match status" value="1"/>
</dbReference>
<dbReference type="PANTHER" id="PTHR12001:SF85">
    <property type="entry name" value="SHORT CHAIN ISOPRENYL DIPHOSPHATE SYNTHASE"/>
    <property type="match status" value="1"/>
</dbReference>
<gene>
    <name evidence="7" type="ORF">KIN34_11760</name>
</gene>
<comment type="similarity">
    <text evidence="2 6">Belongs to the FPP/GGPP synthase family.</text>
</comment>
<keyword evidence="5" id="KW-0460">Magnesium</keyword>
<sequence>MTATWAPPGPRVQAPDPHAAALPQHGAHPGPLEAFLAAGPGTDVDHDPELAALWDALGDATRGGRRLRPALVAAAYQACRRDGRPDAGPAAVLHVADAVELLHAAFVMHDDVIDDDDVRRGRPNVVGTFTRRGVDAGAPGPAARGYGRAAGILAGDLALVGATRLLATTPAAPGVVAALLDLLDRAVGASAAGELQDVRLALGVDSPTLAEVLTVTELKTAAYSFCLPLCAGAVLAGADARTTAELQRVGRLLGIAFQLRDDLLGVFGDEAVTGKSTLGDLREGKLTALVAHARTTSAWPRIAAHLGDPALTAADAQLLRTELERCGSREAVEVLVEQHLRAARELTLAAGLPASVLADVERLVRTREGRAA</sequence>
<evidence type="ECO:0000313" key="7">
    <source>
        <dbReference type="EMBL" id="MBT0994959.1"/>
    </source>
</evidence>
<comment type="caution">
    <text evidence="7">The sequence shown here is derived from an EMBL/GenBank/DDBJ whole genome shotgun (WGS) entry which is preliminary data.</text>
</comment>
<evidence type="ECO:0000256" key="1">
    <source>
        <dbReference type="ARBA" id="ARBA00001946"/>
    </source>
</evidence>
<dbReference type="PANTHER" id="PTHR12001">
    <property type="entry name" value="GERANYLGERANYL PYROPHOSPHATE SYNTHASE"/>
    <property type="match status" value="1"/>
</dbReference>
<evidence type="ECO:0000313" key="8">
    <source>
        <dbReference type="Proteomes" id="UP000722125"/>
    </source>
</evidence>
<comment type="cofactor">
    <cofactor evidence="1">
        <name>Mg(2+)</name>
        <dbReference type="ChEBI" id="CHEBI:18420"/>
    </cofactor>
</comment>
<evidence type="ECO:0000256" key="5">
    <source>
        <dbReference type="ARBA" id="ARBA00022842"/>
    </source>
</evidence>
<dbReference type="SFLD" id="SFLDS00005">
    <property type="entry name" value="Isoprenoid_Synthase_Type_I"/>
    <property type="match status" value="1"/>
</dbReference>
<keyword evidence="8" id="KW-1185">Reference proteome</keyword>
<dbReference type="RefSeq" id="WP_214350708.1">
    <property type="nucleotide sequence ID" value="NZ_JAHBOH010000001.1"/>
</dbReference>
<organism evidence="7 8">
    <name type="scientific">Cellulomonas fulva</name>
    <dbReference type="NCBI Taxonomy" id="2835530"/>
    <lineage>
        <taxon>Bacteria</taxon>
        <taxon>Bacillati</taxon>
        <taxon>Actinomycetota</taxon>
        <taxon>Actinomycetes</taxon>
        <taxon>Micrococcales</taxon>
        <taxon>Cellulomonadaceae</taxon>
        <taxon>Cellulomonas</taxon>
    </lineage>
</organism>